<keyword evidence="2" id="KW-1185">Reference proteome</keyword>
<proteinExistence type="predicted"/>
<dbReference type="RefSeq" id="XP_022456444.1">
    <property type="nucleotide sequence ID" value="XM_022604925.1"/>
</dbReference>
<dbReference type="Pfam" id="PF00702">
    <property type="entry name" value="Hydrolase"/>
    <property type="match status" value="1"/>
</dbReference>
<dbReference type="Gene3D" id="3.40.50.1000">
    <property type="entry name" value="HAD superfamily/HAD-like"/>
    <property type="match status" value="1"/>
</dbReference>
<reference evidence="1" key="2">
    <citation type="submission" date="2014-02" db="EMBL/GenBank/DDBJ databases">
        <title>Complete DNA sequence of /Kuraishia capsulata/ illustrates novel genomic features among budding yeasts (/Saccharomycotina/).</title>
        <authorList>
            <person name="Morales L."/>
            <person name="Noel B."/>
            <person name="Porcel B."/>
            <person name="Marcet-Houben M."/>
            <person name="Hullo M-F."/>
            <person name="Sacerdot C."/>
            <person name="Tekaia F."/>
            <person name="Leh-Louis V."/>
            <person name="Despons L."/>
            <person name="Khanna V."/>
            <person name="Aury J-M."/>
            <person name="Barbe V."/>
            <person name="Couloux A."/>
            <person name="Labadie K."/>
            <person name="Pelletier E."/>
            <person name="Souciet J-L."/>
            <person name="Boekhout T."/>
            <person name="Gabaldon T."/>
            <person name="Wincker P."/>
            <person name="Dujon B."/>
        </authorList>
    </citation>
    <scope>NUCLEOTIDE SEQUENCE</scope>
    <source>
        <strain evidence="1">CBS 1993</strain>
    </source>
</reference>
<name>W6MJ35_9ASCO</name>
<dbReference type="GO" id="GO:0005634">
    <property type="term" value="C:nucleus"/>
    <property type="evidence" value="ECO:0007669"/>
    <property type="project" value="TreeGrafter"/>
</dbReference>
<organism evidence="1 2">
    <name type="scientific">Kuraishia capsulata CBS 1993</name>
    <dbReference type="NCBI Taxonomy" id="1382522"/>
    <lineage>
        <taxon>Eukaryota</taxon>
        <taxon>Fungi</taxon>
        <taxon>Dikarya</taxon>
        <taxon>Ascomycota</taxon>
        <taxon>Saccharomycotina</taxon>
        <taxon>Pichiomycetes</taxon>
        <taxon>Pichiales</taxon>
        <taxon>Pichiaceae</taxon>
        <taxon>Kuraishia</taxon>
    </lineage>
</organism>
<dbReference type="Gene3D" id="1.10.150.720">
    <property type="entry name" value="Haloacid dehalogenase-like hydrolase"/>
    <property type="match status" value="1"/>
</dbReference>
<protein>
    <recommendedName>
        <fullName evidence="3">Haloacid dehalogenase-like hydrolase domain-containing protein 3</fullName>
    </recommendedName>
</protein>
<dbReference type="GeneID" id="34517832"/>
<dbReference type="EMBL" id="HG793125">
    <property type="protein sequence ID" value="CDK24427.1"/>
    <property type="molecule type" value="Genomic_DNA"/>
</dbReference>
<dbReference type="Proteomes" id="UP000019384">
    <property type="component" value="Unassembled WGS sequence"/>
</dbReference>
<dbReference type="InterPro" id="IPR023214">
    <property type="entry name" value="HAD_sf"/>
</dbReference>
<dbReference type="PANTHER" id="PTHR46191:SF2">
    <property type="entry name" value="HALOACID DEHALOGENASE-LIKE HYDROLASE DOMAIN-CONTAINING PROTEIN 3"/>
    <property type="match status" value="1"/>
</dbReference>
<dbReference type="STRING" id="1382522.W6MJ35"/>
<evidence type="ECO:0000313" key="1">
    <source>
        <dbReference type="EMBL" id="CDK24427.1"/>
    </source>
</evidence>
<dbReference type="SFLD" id="SFLDS00003">
    <property type="entry name" value="Haloacid_Dehalogenase"/>
    <property type="match status" value="1"/>
</dbReference>
<sequence>MNKYMMLLPRIASISFSNIKRSLRKYSTEPIKMNAAAYKFTRPFIITFDAYDTIYTPKDSIESQYHEIASKYHVLMDQSTIAERYLNYYRELSSTHPNFGKYKGWTISMFWTTLLERVFSEADLSQCGGSLPPELIPELVAHFSTREAYRVFEDVKPCLRKLQENGIHTVIASNADAGVTRLIIDTFELGDYFSASSIFLSYDLEVSKPDPAFFKKILLKTGETEPQLTKYSQQELLENSWHVGDEYKKDLECAQKAGMGAILLDRTRSLGYLRDREDLRVLGEKQVVVSSLEQVPKFFGIE</sequence>
<evidence type="ECO:0000313" key="2">
    <source>
        <dbReference type="Proteomes" id="UP000019384"/>
    </source>
</evidence>
<reference evidence="1" key="1">
    <citation type="submission" date="2013-12" db="EMBL/GenBank/DDBJ databases">
        <authorList>
            <person name="Genoscope - CEA"/>
        </authorList>
    </citation>
    <scope>NUCLEOTIDE SEQUENCE</scope>
    <source>
        <strain evidence="1">CBS 1993</strain>
    </source>
</reference>
<dbReference type="InterPro" id="IPR036412">
    <property type="entry name" value="HAD-like_sf"/>
</dbReference>
<dbReference type="InterPro" id="IPR051828">
    <property type="entry name" value="HAD-like_hydrolase_domain"/>
</dbReference>
<accession>W6MJ35</accession>
<dbReference type="SUPFAM" id="SSF56784">
    <property type="entry name" value="HAD-like"/>
    <property type="match status" value="1"/>
</dbReference>
<gene>
    <name evidence="1" type="ORF">KUCA_T00000389001</name>
</gene>
<dbReference type="PANTHER" id="PTHR46191">
    <property type="match status" value="1"/>
</dbReference>
<evidence type="ECO:0008006" key="3">
    <source>
        <dbReference type="Google" id="ProtNLM"/>
    </source>
</evidence>
<dbReference type="InterPro" id="IPR044924">
    <property type="entry name" value="HAD-SF_hydro_IA_REG-2-like_cap"/>
</dbReference>
<dbReference type="AlphaFoldDB" id="W6MJ35"/>
<dbReference type="SFLD" id="SFLDG01129">
    <property type="entry name" value="C1.5:_HAD__Beta-PGM__Phosphata"/>
    <property type="match status" value="1"/>
</dbReference>
<dbReference type="HOGENOM" id="CLU_045011_8_0_1"/>
<dbReference type="OrthoDB" id="444127at2759"/>